<dbReference type="CDD" id="cd03325">
    <property type="entry name" value="D-galactonate_dehydratase"/>
    <property type="match status" value="1"/>
</dbReference>
<dbReference type="EMBL" id="AOLP01000002">
    <property type="protein sequence ID" value="EMA07950.1"/>
    <property type="molecule type" value="Genomic_DNA"/>
</dbReference>
<dbReference type="InterPro" id="IPR013342">
    <property type="entry name" value="Mandelate_racemase_C"/>
</dbReference>
<dbReference type="InterPro" id="IPR013341">
    <property type="entry name" value="Mandelate_racemase_N_dom"/>
</dbReference>
<dbReference type="GO" id="GO:0034194">
    <property type="term" value="P:D-galactonate catabolic process"/>
    <property type="evidence" value="ECO:0007669"/>
    <property type="project" value="InterPro"/>
</dbReference>
<comment type="caution">
    <text evidence="5">The sequence shown here is derived from an EMBL/GenBank/DDBJ whole genome shotgun (WGS) entry which is preliminary data.</text>
</comment>
<proteinExistence type="predicted"/>
<evidence type="ECO:0000259" key="4">
    <source>
        <dbReference type="SMART" id="SM00922"/>
    </source>
</evidence>
<dbReference type="PANTHER" id="PTHR48080">
    <property type="entry name" value="D-GALACTONATE DEHYDRATASE-RELATED"/>
    <property type="match status" value="1"/>
</dbReference>
<evidence type="ECO:0000313" key="5">
    <source>
        <dbReference type="EMBL" id="EMA07950.1"/>
    </source>
</evidence>
<dbReference type="Gene3D" id="3.20.20.120">
    <property type="entry name" value="Enolase-like C-terminal domain"/>
    <property type="match status" value="1"/>
</dbReference>
<protein>
    <submittedName>
        <fullName evidence="5">Galactonate dehydratase</fullName>
    </submittedName>
</protein>
<dbReference type="SMART" id="SM00922">
    <property type="entry name" value="MR_MLE"/>
    <property type="match status" value="1"/>
</dbReference>
<dbReference type="PROSITE" id="PS00909">
    <property type="entry name" value="MR_MLE_2"/>
    <property type="match status" value="1"/>
</dbReference>
<evidence type="ECO:0000256" key="3">
    <source>
        <dbReference type="ARBA" id="ARBA00023239"/>
    </source>
</evidence>
<dbReference type="InterPro" id="IPR029065">
    <property type="entry name" value="Enolase_C-like"/>
</dbReference>
<dbReference type="Pfam" id="PF02746">
    <property type="entry name" value="MR_MLE_N"/>
    <property type="match status" value="1"/>
</dbReference>
<evidence type="ECO:0000256" key="2">
    <source>
        <dbReference type="ARBA" id="ARBA00022842"/>
    </source>
</evidence>
<dbReference type="GO" id="GO:0008869">
    <property type="term" value="F:galactonate dehydratase activity"/>
    <property type="evidence" value="ECO:0007669"/>
    <property type="project" value="InterPro"/>
</dbReference>
<dbReference type="SUPFAM" id="SSF51604">
    <property type="entry name" value="Enolase C-terminal domain-like"/>
    <property type="match status" value="1"/>
</dbReference>
<keyword evidence="2" id="KW-0460">Magnesium</keyword>
<dbReference type="SFLD" id="SFLDF00003">
    <property type="entry name" value="D-galactonate_dehydratase"/>
    <property type="match status" value="1"/>
</dbReference>
<dbReference type="SFLD" id="SFLDG00179">
    <property type="entry name" value="mandelate_racemase"/>
    <property type="match status" value="1"/>
</dbReference>
<organism evidence="5 6">
    <name type="scientific">Haloferax denitrificans ATCC 35960</name>
    <dbReference type="NCBI Taxonomy" id="662478"/>
    <lineage>
        <taxon>Archaea</taxon>
        <taxon>Methanobacteriati</taxon>
        <taxon>Methanobacteriota</taxon>
        <taxon>Stenosarchaea group</taxon>
        <taxon>Halobacteria</taxon>
        <taxon>Halobacteriales</taxon>
        <taxon>Haloferacaceae</taxon>
        <taxon>Haloferax</taxon>
    </lineage>
</organism>
<gene>
    <name evidence="5" type="ORF">C438_02477</name>
</gene>
<dbReference type="SUPFAM" id="SSF54826">
    <property type="entry name" value="Enolase N-terminal domain-like"/>
    <property type="match status" value="1"/>
</dbReference>
<keyword evidence="1" id="KW-0479">Metal-binding</keyword>
<dbReference type="AlphaFoldDB" id="M0JJT4"/>
<dbReference type="InterPro" id="IPR023592">
    <property type="entry name" value="Galactonate_deHydtase"/>
</dbReference>
<accession>M0JJT4</accession>
<feature type="domain" description="Mandelate racemase/muconate lactonizing enzyme C-terminal" evidence="4">
    <location>
        <begin position="127"/>
        <end position="232"/>
    </location>
</feature>
<dbReference type="PANTHER" id="PTHR48080:SF2">
    <property type="entry name" value="D-GALACTONATE DEHYDRATASE"/>
    <property type="match status" value="1"/>
</dbReference>
<dbReference type="RefSeq" id="WP_004967644.1">
    <property type="nucleotide sequence ID" value="NZ_AOLP01000002.1"/>
</dbReference>
<dbReference type="GO" id="GO:0009063">
    <property type="term" value="P:amino acid catabolic process"/>
    <property type="evidence" value="ECO:0007669"/>
    <property type="project" value="InterPro"/>
</dbReference>
<dbReference type="Gene3D" id="3.30.390.10">
    <property type="entry name" value="Enolase-like, N-terminal domain"/>
    <property type="match status" value="1"/>
</dbReference>
<dbReference type="NCBIfam" id="NF010624">
    <property type="entry name" value="PRK14017.1"/>
    <property type="match status" value="1"/>
</dbReference>
<dbReference type="InterPro" id="IPR018110">
    <property type="entry name" value="Mandel_Rmase/mucon_lact_enz_CS"/>
</dbReference>
<sequence length="384" mass="42715">MTRITNYELFEVPPRWLFLRIETSDGIVGWGEPVVEGRSHSVRAAVEELMETYLLGEDPSRIEDHWQTMYRGGFYRGGPILMSAIAGIDQALWDIKGKQFDAPVYELLGGPVRDRVRVYQWVGGDRPAAVGEAAAEKVDAGFTALKMNATPEIRRVDNPSAVADAVDRLRTVREAVGPEVDIGVDFHGRVTKPMAKRLAKALEPHEPFFIEEPVLPEHNDALPDIAAQTSTPIATGERMYSRWDYKHVFEDQSVDVIQPDLSHAGGITEVKKIAAMAEAYDVAMAPHCPLGPLALASCLQVDAVAPNALIQEQSLDIHYNESNDVLDYLEDPSVFDYDDGYVDLPDGPGLGVDIDIDYVRERAEIDVDWHNPVWRHDDGSVAEW</sequence>
<dbReference type="PROSITE" id="PS00908">
    <property type="entry name" value="MR_MLE_1"/>
    <property type="match status" value="1"/>
</dbReference>
<dbReference type="InterPro" id="IPR036849">
    <property type="entry name" value="Enolase-like_C_sf"/>
</dbReference>
<dbReference type="SFLD" id="SFLDS00001">
    <property type="entry name" value="Enolase"/>
    <property type="match status" value="1"/>
</dbReference>
<dbReference type="Pfam" id="PF13378">
    <property type="entry name" value="MR_MLE_C"/>
    <property type="match status" value="1"/>
</dbReference>
<dbReference type="InterPro" id="IPR029017">
    <property type="entry name" value="Enolase-like_N"/>
</dbReference>
<keyword evidence="3" id="KW-0456">Lyase</keyword>
<keyword evidence="6" id="KW-1185">Reference proteome</keyword>
<reference evidence="5 6" key="1">
    <citation type="journal article" date="2014" name="PLoS Genet.">
        <title>Phylogenetically driven sequencing of extremely halophilic archaea reveals strategies for static and dynamic osmo-response.</title>
        <authorList>
            <person name="Becker E.A."/>
            <person name="Seitzer P.M."/>
            <person name="Tritt A."/>
            <person name="Larsen D."/>
            <person name="Krusor M."/>
            <person name="Yao A.I."/>
            <person name="Wu D."/>
            <person name="Madern D."/>
            <person name="Eisen J.A."/>
            <person name="Darling A.E."/>
            <person name="Facciotti M.T."/>
        </authorList>
    </citation>
    <scope>NUCLEOTIDE SEQUENCE [LARGE SCALE GENOMIC DNA]</scope>
    <source>
        <strain evidence="5 6">ATCC 35960</strain>
    </source>
</reference>
<dbReference type="PATRIC" id="fig|662478.6.peg.473"/>
<dbReference type="Proteomes" id="UP000011553">
    <property type="component" value="Unassembled WGS sequence"/>
</dbReference>
<evidence type="ECO:0000256" key="1">
    <source>
        <dbReference type="ARBA" id="ARBA00022723"/>
    </source>
</evidence>
<name>M0JJT4_9EURY</name>
<dbReference type="GO" id="GO:0046872">
    <property type="term" value="F:metal ion binding"/>
    <property type="evidence" value="ECO:0007669"/>
    <property type="project" value="UniProtKB-KW"/>
</dbReference>
<dbReference type="InterPro" id="IPR034593">
    <property type="entry name" value="DgoD-like"/>
</dbReference>
<evidence type="ECO:0000313" key="6">
    <source>
        <dbReference type="Proteomes" id="UP000011553"/>
    </source>
</evidence>